<evidence type="ECO:0000313" key="9">
    <source>
        <dbReference type="EMBL" id="OFV66822.1"/>
    </source>
</evidence>
<organism evidence="9 10">
    <name type="scientific">Candidatus Syntropharchaeum butanivorans</name>
    <dbReference type="NCBI Taxonomy" id="1839936"/>
    <lineage>
        <taxon>Archaea</taxon>
        <taxon>Methanobacteriati</taxon>
        <taxon>Methanobacteriota</taxon>
        <taxon>Stenosarchaea group</taxon>
        <taxon>Methanomicrobia</taxon>
        <taxon>Methanosarcinales</taxon>
        <taxon>ANME-2 cluster</taxon>
        <taxon>Candidatus Syntropharchaeum</taxon>
    </lineage>
</organism>
<evidence type="ECO:0000256" key="6">
    <source>
        <dbReference type="PIRSR" id="PIRSR004762-1"/>
    </source>
</evidence>
<evidence type="ECO:0000259" key="8">
    <source>
        <dbReference type="PROSITE" id="PS51918"/>
    </source>
</evidence>
<dbReference type="AlphaFoldDB" id="A0A1F2P765"/>
<dbReference type="InterPro" id="IPR058240">
    <property type="entry name" value="rSAM_sf"/>
</dbReference>
<dbReference type="HAMAP" id="MF_00993">
    <property type="entry name" value="MqnE"/>
    <property type="match status" value="1"/>
</dbReference>
<feature type="binding site" evidence="6">
    <location>
        <position position="75"/>
    </location>
    <ligand>
        <name>[4Fe-4S] cluster</name>
        <dbReference type="ChEBI" id="CHEBI:49883"/>
        <note>4Fe-4S-S-AdoMet</note>
    </ligand>
</feature>
<dbReference type="GO" id="GO:0044689">
    <property type="term" value="F:7,8-didemethyl-8-hydroxy-5-deazariboflavin synthase activity"/>
    <property type="evidence" value="ECO:0007669"/>
    <property type="project" value="TreeGrafter"/>
</dbReference>
<feature type="binding site" evidence="7">
    <location>
        <position position="183"/>
    </location>
    <ligand>
        <name>S-adenosyl-L-methionine</name>
        <dbReference type="ChEBI" id="CHEBI:59789"/>
    </ligand>
</feature>
<dbReference type="PANTHER" id="PTHR43076:SF7">
    <property type="entry name" value="AMINODEOXYFUTALOSINE SYNTHASE"/>
    <property type="match status" value="1"/>
</dbReference>
<dbReference type="InterPro" id="IPR006638">
    <property type="entry name" value="Elp3/MiaA/NifB-like_rSAM"/>
</dbReference>
<dbReference type="PATRIC" id="fig|1839936.3.peg.115"/>
<sequence>MMDHSWRDSSILDIHEKVLAGERLSKEDGIRLYHSDDLLQIGYMANILRSRMHGKNAYFVCNRHINPTNICVNRCRICAFSRDPGDEDAYLMGIDEIIELVRRDLAHGIREVHIVGGLHPEVGVDYYANLIREIKNTAPHLFVKALTPVEIDHIARVSGIDPEKALELLKDAGIDSLAGGGAEIFSERCRLIGWEKKISGRRWLDITRAAHRLGIRSNATMLYGHVETKEERVDHLIRLRELQDETGGFQAFIPLPFHPEGTSIGHKRCGGVDDLKTIAISRLILDNFPHIKAYWIGLGVKTAQVALSFGADDLDGTIVEERIFHAAGAESRAGMERGELISLIKEAGFVPLERDGAYRLIGSGGR</sequence>
<dbReference type="PROSITE" id="PS51918">
    <property type="entry name" value="RADICAL_SAM"/>
    <property type="match status" value="1"/>
</dbReference>
<evidence type="ECO:0000256" key="7">
    <source>
        <dbReference type="PIRSR" id="PIRSR004762-2"/>
    </source>
</evidence>
<dbReference type="SFLD" id="SFLDF00342">
    <property type="entry name" value="cyclic_dehypoxanthine_futalosi"/>
    <property type="match status" value="1"/>
</dbReference>
<protein>
    <submittedName>
        <fullName evidence="9">Radical SAM protein</fullName>
    </submittedName>
</protein>
<name>A0A1F2P765_9EURY</name>
<dbReference type="SFLD" id="SFLDS00029">
    <property type="entry name" value="Radical_SAM"/>
    <property type="match status" value="1"/>
</dbReference>
<evidence type="ECO:0000256" key="5">
    <source>
        <dbReference type="ARBA" id="ARBA00023014"/>
    </source>
</evidence>
<comment type="caution">
    <text evidence="9">The sequence shown here is derived from an EMBL/GenBank/DDBJ whole genome shotgun (WGS) entry which is preliminary data.</text>
</comment>
<dbReference type="InterPro" id="IPR045567">
    <property type="entry name" value="CofH/MnqC-like_C"/>
</dbReference>
<dbReference type="InterPro" id="IPR022432">
    <property type="entry name" value="MqnE"/>
</dbReference>
<gene>
    <name evidence="9" type="ORF">SBU_000115</name>
</gene>
<feature type="binding site" evidence="6">
    <location>
        <position position="78"/>
    </location>
    <ligand>
        <name>[4Fe-4S] cluster</name>
        <dbReference type="ChEBI" id="CHEBI:49883"/>
        <note>4Fe-4S-S-AdoMet</note>
    </ligand>
</feature>
<keyword evidence="1 6" id="KW-0004">4Fe-4S</keyword>
<keyword evidence="3" id="KW-0479">Metal-binding</keyword>
<dbReference type="STRING" id="1839936.SBU_000115"/>
<dbReference type="CDD" id="cd01335">
    <property type="entry name" value="Radical_SAM"/>
    <property type="match status" value="1"/>
</dbReference>
<dbReference type="Pfam" id="PF19288">
    <property type="entry name" value="CofH_C"/>
    <property type="match status" value="1"/>
</dbReference>
<dbReference type="SFLD" id="SFLDG01389">
    <property type="entry name" value="menaquinone_synthsis_involved"/>
    <property type="match status" value="1"/>
</dbReference>
<evidence type="ECO:0000256" key="4">
    <source>
        <dbReference type="ARBA" id="ARBA00023004"/>
    </source>
</evidence>
<keyword evidence="10" id="KW-1185">Reference proteome</keyword>
<evidence type="ECO:0000256" key="1">
    <source>
        <dbReference type="ARBA" id="ARBA00022485"/>
    </source>
</evidence>
<dbReference type="GO" id="GO:0046872">
    <property type="term" value="F:metal ion binding"/>
    <property type="evidence" value="ECO:0007669"/>
    <property type="project" value="UniProtKB-KW"/>
</dbReference>
<dbReference type="Proteomes" id="UP000185779">
    <property type="component" value="Unassembled WGS sequence"/>
</dbReference>
<dbReference type="Gene3D" id="3.20.20.70">
    <property type="entry name" value="Aldolase class I"/>
    <property type="match status" value="1"/>
</dbReference>
<dbReference type="NCBIfam" id="TIGR03700">
    <property type="entry name" value="mena_SCO4494"/>
    <property type="match status" value="1"/>
</dbReference>
<dbReference type="Pfam" id="PF04055">
    <property type="entry name" value="Radical_SAM"/>
    <property type="match status" value="1"/>
</dbReference>
<keyword evidence="5 6" id="KW-0411">Iron-sulfur</keyword>
<proteinExistence type="inferred from homology"/>
<accession>A0A1F2P765</accession>
<dbReference type="SFLD" id="SFLDF00343">
    <property type="entry name" value="aminofutalosine_synthase_(mqnE"/>
    <property type="match status" value="1"/>
</dbReference>
<dbReference type="NCBIfam" id="TIGR00423">
    <property type="entry name" value="CofH family radical SAM protein"/>
    <property type="match status" value="1"/>
</dbReference>
<evidence type="ECO:0000313" key="10">
    <source>
        <dbReference type="Proteomes" id="UP000185779"/>
    </source>
</evidence>
<dbReference type="GO" id="GO:0051539">
    <property type="term" value="F:4 iron, 4 sulfur cluster binding"/>
    <property type="evidence" value="ECO:0007669"/>
    <property type="project" value="UniProtKB-KW"/>
</dbReference>
<evidence type="ECO:0000256" key="3">
    <source>
        <dbReference type="ARBA" id="ARBA00022723"/>
    </source>
</evidence>
<dbReference type="InterPro" id="IPR007197">
    <property type="entry name" value="rSAM"/>
</dbReference>
<evidence type="ECO:0000256" key="2">
    <source>
        <dbReference type="ARBA" id="ARBA00022691"/>
    </source>
</evidence>
<feature type="binding site" evidence="6">
    <location>
        <position position="71"/>
    </location>
    <ligand>
        <name>[4Fe-4S] cluster</name>
        <dbReference type="ChEBI" id="CHEBI:49883"/>
        <note>4Fe-4S-S-AdoMet</note>
    </ligand>
</feature>
<dbReference type="InterPro" id="IPR013785">
    <property type="entry name" value="Aldolase_TIM"/>
</dbReference>
<dbReference type="EMBL" id="LYOR01000001">
    <property type="protein sequence ID" value="OFV66822.1"/>
    <property type="molecule type" value="Genomic_DNA"/>
</dbReference>
<keyword evidence="4 6" id="KW-0408">Iron</keyword>
<dbReference type="SMART" id="SM00729">
    <property type="entry name" value="Elp3"/>
    <property type="match status" value="1"/>
</dbReference>
<dbReference type="GO" id="GO:0016765">
    <property type="term" value="F:transferase activity, transferring alkyl or aryl (other than methyl) groups"/>
    <property type="evidence" value="ECO:0007669"/>
    <property type="project" value="InterPro"/>
</dbReference>
<dbReference type="SUPFAM" id="SSF102114">
    <property type="entry name" value="Radical SAM enzymes"/>
    <property type="match status" value="1"/>
</dbReference>
<dbReference type="InterPro" id="IPR034405">
    <property type="entry name" value="F420"/>
</dbReference>
<comment type="cofactor">
    <cofactor evidence="6">
        <name>[4Fe-4S] cluster</name>
        <dbReference type="ChEBI" id="CHEBI:49883"/>
    </cofactor>
    <text evidence="6">Binds 1 [4Fe-4S] cluster. The cluster is coordinated with 3 cysteines and an exchangeable S-adenosyl-L-methionine.</text>
</comment>
<reference evidence="9" key="1">
    <citation type="submission" date="2016-05" db="EMBL/GenBank/DDBJ databases">
        <title>Microbial consortia oxidize butane by reversing methanogenesis.</title>
        <authorList>
            <person name="Laso-Perez R."/>
            <person name="Richter M."/>
            <person name="Wegener G."/>
            <person name="Musat F."/>
        </authorList>
    </citation>
    <scope>NUCLEOTIDE SEQUENCE [LARGE SCALE GENOMIC DNA]</scope>
    <source>
        <strain evidence="9">BOX1</strain>
    </source>
</reference>
<keyword evidence="2 6" id="KW-0949">S-adenosyl-L-methionine</keyword>
<dbReference type="SFLD" id="SFLDG01064">
    <property type="entry name" value="F420__menaquinone_cofactor_bio"/>
    <property type="match status" value="1"/>
</dbReference>
<feature type="domain" description="Radical SAM core" evidence="8">
    <location>
        <begin position="57"/>
        <end position="297"/>
    </location>
</feature>
<dbReference type="InterPro" id="IPR020050">
    <property type="entry name" value="FO_synthase_su2"/>
</dbReference>
<dbReference type="PANTHER" id="PTHR43076">
    <property type="entry name" value="FO SYNTHASE (COFH)"/>
    <property type="match status" value="1"/>
</dbReference>
<dbReference type="GO" id="GO:0009234">
    <property type="term" value="P:menaquinone biosynthetic process"/>
    <property type="evidence" value="ECO:0007669"/>
    <property type="project" value="InterPro"/>
</dbReference>
<dbReference type="PIRSF" id="PIRSF004762">
    <property type="entry name" value="CHP00423"/>
    <property type="match status" value="1"/>
</dbReference>